<dbReference type="Proteomes" id="UP000265520">
    <property type="component" value="Unassembled WGS sequence"/>
</dbReference>
<proteinExistence type="predicted"/>
<accession>A0A392QN45</accession>
<evidence type="ECO:0000313" key="2">
    <source>
        <dbReference type="Proteomes" id="UP000265520"/>
    </source>
</evidence>
<protein>
    <submittedName>
        <fullName evidence="1">Uncharacterized protein</fullName>
    </submittedName>
</protein>
<feature type="non-terminal residue" evidence="1">
    <location>
        <position position="1"/>
    </location>
</feature>
<dbReference type="EMBL" id="LXQA010149544">
    <property type="protein sequence ID" value="MCI25811.1"/>
    <property type="molecule type" value="Genomic_DNA"/>
</dbReference>
<evidence type="ECO:0000313" key="1">
    <source>
        <dbReference type="EMBL" id="MCI25811.1"/>
    </source>
</evidence>
<dbReference type="AlphaFoldDB" id="A0A392QN45"/>
<comment type="caution">
    <text evidence="1">The sequence shown here is derived from an EMBL/GenBank/DDBJ whole genome shotgun (WGS) entry which is preliminary data.</text>
</comment>
<name>A0A392QN45_9FABA</name>
<keyword evidence="2" id="KW-1185">Reference proteome</keyword>
<organism evidence="1 2">
    <name type="scientific">Trifolium medium</name>
    <dbReference type="NCBI Taxonomy" id="97028"/>
    <lineage>
        <taxon>Eukaryota</taxon>
        <taxon>Viridiplantae</taxon>
        <taxon>Streptophyta</taxon>
        <taxon>Embryophyta</taxon>
        <taxon>Tracheophyta</taxon>
        <taxon>Spermatophyta</taxon>
        <taxon>Magnoliopsida</taxon>
        <taxon>eudicotyledons</taxon>
        <taxon>Gunneridae</taxon>
        <taxon>Pentapetalae</taxon>
        <taxon>rosids</taxon>
        <taxon>fabids</taxon>
        <taxon>Fabales</taxon>
        <taxon>Fabaceae</taxon>
        <taxon>Papilionoideae</taxon>
        <taxon>50 kb inversion clade</taxon>
        <taxon>NPAAA clade</taxon>
        <taxon>Hologalegina</taxon>
        <taxon>IRL clade</taxon>
        <taxon>Trifolieae</taxon>
        <taxon>Trifolium</taxon>
    </lineage>
</organism>
<reference evidence="1 2" key="1">
    <citation type="journal article" date="2018" name="Front. Plant Sci.">
        <title>Red Clover (Trifolium pratense) and Zigzag Clover (T. medium) - A Picture of Genomic Similarities and Differences.</title>
        <authorList>
            <person name="Dluhosova J."/>
            <person name="Istvanek J."/>
            <person name="Nedelnik J."/>
            <person name="Repkova J."/>
        </authorList>
    </citation>
    <scope>NUCLEOTIDE SEQUENCE [LARGE SCALE GENOMIC DNA]</scope>
    <source>
        <strain evidence="2">cv. 10/8</strain>
        <tissue evidence="1">Leaf</tissue>
    </source>
</reference>
<sequence length="108" mass="12320">RESLTKIGNGVLHLHQTAPTPFPDASHNCSLQMFKSLFCCYTPLKSILRSQISQWFGNFAIVCNELPIVPCQSKKSTQTLHISRSWPLQHTTHLSRIDRHPSIRDHMA</sequence>